<dbReference type="SUPFAM" id="SSF51735">
    <property type="entry name" value="NAD(P)-binding Rossmann-fold domains"/>
    <property type="match status" value="1"/>
</dbReference>
<dbReference type="PANTHER" id="PTHR43162:SF1">
    <property type="entry name" value="PRESTALK A DIFFERENTIATION PROTEIN A"/>
    <property type="match status" value="1"/>
</dbReference>
<dbReference type="Proteomes" id="UP000198875">
    <property type="component" value="Unassembled WGS sequence"/>
</dbReference>
<protein>
    <submittedName>
        <fullName evidence="1">Putative nucleoside-diphosphate sugar epimerase</fullName>
    </submittedName>
</protein>
<dbReference type="InterPro" id="IPR036291">
    <property type="entry name" value="NAD(P)-bd_dom_sf"/>
</dbReference>
<accession>A0A0U0W8N8</accession>
<sequence>MTILVTGATGDVGRPLFAERAAAGAHVRAVELRRHVAAQIRAGDVVAGRAAHRRPCGAADSPDRPPSLSNAGLVEVIAAVLDRPLRYREIPDDMARQGFVGLGFTTEFADACLAMLRQALEGRARGTHDVEKILGRPAVPFGQWVAEHRDLFTAST</sequence>
<name>A0A0U0W8N8_MYCBE</name>
<gene>
    <name evidence="1" type="ORF">BN971_02069</name>
</gene>
<dbReference type="AlphaFoldDB" id="A0A0U0W8N8"/>
<organism evidence="1 2">
    <name type="scientific">Mycobacterium bohemicum DSM 44277</name>
    <dbReference type="NCBI Taxonomy" id="1236609"/>
    <lineage>
        <taxon>Bacteria</taxon>
        <taxon>Bacillati</taxon>
        <taxon>Actinomycetota</taxon>
        <taxon>Actinomycetes</taxon>
        <taxon>Mycobacteriales</taxon>
        <taxon>Mycobacteriaceae</taxon>
        <taxon>Mycobacterium</taxon>
    </lineage>
</organism>
<proteinExistence type="predicted"/>
<evidence type="ECO:0000313" key="2">
    <source>
        <dbReference type="Proteomes" id="UP000198875"/>
    </source>
</evidence>
<dbReference type="PANTHER" id="PTHR43162">
    <property type="match status" value="1"/>
</dbReference>
<reference evidence="1 2" key="1">
    <citation type="submission" date="2015-03" db="EMBL/GenBank/DDBJ databases">
        <authorList>
            <person name="Murphy D."/>
        </authorList>
    </citation>
    <scope>NUCLEOTIDE SEQUENCE [LARGE SCALE GENOMIC DNA]</scope>
    <source>
        <strain evidence="1 2">DSM 44277</strain>
    </source>
</reference>
<dbReference type="EMBL" id="CSTD01000002">
    <property type="protein sequence ID" value="CPR10798.1"/>
    <property type="molecule type" value="Genomic_DNA"/>
</dbReference>
<dbReference type="Gene3D" id="3.40.50.720">
    <property type="entry name" value="NAD(P)-binding Rossmann-like Domain"/>
    <property type="match status" value="1"/>
</dbReference>
<evidence type="ECO:0000313" key="1">
    <source>
        <dbReference type="EMBL" id="CPR10798.1"/>
    </source>
</evidence>
<dbReference type="InterPro" id="IPR051604">
    <property type="entry name" value="Ergot_Alk_Oxidoreductase"/>
</dbReference>